<evidence type="ECO:0000313" key="10">
    <source>
        <dbReference type="Proteomes" id="UP001606302"/>
    </source>
</evidence>
<protein>
    <submittedName>
        <fullName evidence="9">Wzz/FepE/Etk N-terminal domain-containing protein</fullName>
    </submittedName>
</protein>
<evidence type="ECO:0000256" key="6">
    <source>
        <dbReference type="SAM" id="Coils"/>
    </source>
</evidence>
<evidence type="ECO:0000256" key="4">
    <source>
        <dbReference type="ARBA" id="ARBA00022989"/>
    </source>
</evidence>
<keyword evidence="2" id="KW-1003">Cell membrane</keyword>
<comment type="subcellular location">
    <subcellularLocation>
        <location evidence="1">Cell membrane</location>
        <topology evidence="1">Multi-pass membrane protein</topology>
    </subcellularLocation>
</comment>
<gene>
    <name evidence="9" type="ORF">ACG04Q_08660</name>
</gene>
<feature type="transmembrane region" description="Helical" evidence="7">
    <location>
        <begin position="35"/>
        <end position="54"/>
    </location>
</feature>
<comment type="caution">
    <text evidence="9">The sequence shown here is derived from an EMBL/GenBank/DDBJ whole genome shotgun (WGS) entry which is preliminary data.</text>
</comment>
<dbReference type="Proteomes" id="UP001606302">
    <property type="component" value="Unassembled WGS sequence"/>
</dbReference>
<evidence type="ECO:0000313" key="9">
    <source>
        <dbReference type="EMBL" id="MFG6461638.1"/>
    </source>
</evidence>
<feature type="transmembrane region" description="Helical" evidence="7">
    <location>
        <begin position="74"/>
        <end position="95"/>
    </location>
</feature>
<keyword evidence="10" id="KW-1185">Reference proteome</keyword>
<accession>A0ABW7GI49</accession>
<keyword evidence="5 7" id="KW-0472">Membrane</keyword>
<dbReference type="EMBL" id="JBIGHX010000003">
    <property type="protein sequence ID" value="MFG6461638.1"/>
    <property type="molecule type" value="Genomic_DNA"/>
</dbReference>
<keyword evidence="6" id="KW-0175">Coiled coil</keyword>
<dbReference type="PANTHER" id="PTHR32309">
    <property type="entry name" value="TYROSINE-PROTEIN KINASE"/>
    <property type="match status" value="1"/>
</dbReference>
<sequence>MHQNLDRTHALKAELEVDTVALGELISVVTTQWKLIISASLAVGALALGGSFLIPPTYTARTMFLPPQQPQSVAASALASLGALSGLAGGTLGGVKTTGDQYVSLMQSVNIQDRLVDHFQLMSEYESKYRFQARKTLAANVRINLGKKDGLITIEVDGSSPQLAADLANAHVSELRRLTGELALTEAQQRRVFFETELKKTREQLSQAQNALQQSGFNPGALKVEPKAAAEAYARIKAGATAAEVKLQTLRRSMAESSAEVQQQQTLLGALRNQLSKLESTDRPDASDAGYIDRYREYKYQESLFELFSRQFEVARLDESREGGLIQVVDEATPPEHKSKPKRAFIAAGAAFLAGLLLAIGLAARHFIAKVKVAG</sequence>
<feature type="transmembrane region" description="Helical" evidence="7">
    <location>
        <begin position="344"/>
        <end position="368"/>
    </location>
</feature>
<name>A0ABW7GI49_9BURK</name>
<dbReference type="Pfam" id="PF02706">
    <property type="entry name" value="Wzz"/>
    <property type="match status" value="1"/>
</dbReference>
<proteinExistence type="predicted"/>
<evidence type="ECO:0000256" key="1">
    <source>
        <dbReference type="ARBA" id="ARBA00004651"/>
    </source>
</evidence>
<feature type="coiled-coil region" evidence="6">
    <location>
        <begin position="184"/>
        <end position="211"/>
    </location>
</feature>
<evidence type="ECO:0000256" key="3">
    <source>
        <dbReference type="ARBA" id="ARBA00022692"/>
    </source>
</evidence>
<keyword evidence="3 7" id="KW-0812">Transmembrane</keyword>
<dbReference type="PANTHER" id="PTHR32309:SF13">
    <property type="entry name" value="FERRIC ENTEROBACTIN TRANSPORT PROTEIN FEPE"/>
    <property type="match status" value="1"/>
</dbReference>
<reference evidence="9 10" key="1">
    <citation type="submission" date="2024-08" db="EMBL/GenBank/DDBJ databases">
        <authorList>
            <person name="Lu H."/>
        </authorList>
    </citation>
    <scope>NUCLEOTIDE SEQUENCE [LARGE SCALE GENOMIC DNA]</scope>
    <source>
        <strain evidence="9 10">DXS20W</strain>
    </source>
</reference>
<evidence type="ECO:0000256" key="5">
    <source>
        <dbReference type="ARBA" id="ARBA00023136"/>
    </source>
</evidence>
<evidence type="ECO:0000259" key="8">
    <source>
        <dbReference type="Pfam" id="PF02706"/>
    </source>
</evidence>
<keyword evidence="4 7" id="KW-1133">Transmembrane helix</keyword>
<evidence type="ECO:0000256" key="7">
    <source>
        <dbReference type="SAM" id="Phobius"/>
    </source>
</evidence>
<feature type="domain" description="Polysaccharide chain length determinant N-terminal" evidence="8">
    <location>
        <begin position="19"/>
        <end position="117"/>
    </location>
</feature>
<organism evidence="9 10">
    <name type="scientific">Pelomonas lactea</name>
    <dbReference type="NCBI Taxonomy" id="3299030"/>
    <lineage>
        <taxon>Bacteria</taxon>
        <taxon>Pseudomonadati</taxon>
        <taxon>Pseudomonadota</taxon>
        <taxon>Betaproteobacteria</taxon>
        <taxon>Burkholderiales</taxon>
        <taxon>Sphaerotilaceae</taxon>
        <taxon>Roseateles</taxon>
    </lineage>
</organism>
<dbReference type="InterPro" id="IPR003856">
    <property type="entry name" value="LPS_length_determ_N"/>
</dbReference>
<dbReference type="RefSeq" id="WP_394510505.1">
    <property type="nucleotide sequence ID" value="NZ_JBIGHX010000003.1"/>
</dbReference>
<evidence type="ECO:0000256" key="2">
    <source>
        <dbReference type="ARBA" id="ARBA00022475"/>
    </source>
</evidence>
<dbReference type="InterPro" id="IPR050445">
    <property type="entry name" value="Bact_polysacc_biosynth/exp"/>
</dbReference>